<dbReference type="InterPro" id="IPR029033">
    <property type="entry name" value="His_PPase_superfam"/>
</dbReference>
<reference evidence="2" key="1">
    <citation type="journal article" date="2016" name="ChemBioChem">
        <title>Five-Membered Cyclitol Phosphate Formation by a myo-Inositol Phosphate Synthase Orthologue in the Biosynthesis of the Carbocyclic Nucleoside Antibiotic Aristeromycin.</title>
        <authorList>
            <person name="Kudo F."/>
            <person name="Tsunoda T."/>
            <person name="Takashima M."/>
            <person name="Eguchi T."/>
        </authorList>
    </citation>
    <scope>NUCLEOTIDE SEQUENCE</scope>
    <source>
        <strain evidence="2">NBRC 13005</strain>
    </source>
</reference>
<dbReference type="InterPro" id="IPR050275">
    <property type="entry name" value="PGM_Phosphatase"/>
</dbReference>
<protein>
    <submittedName>
        <fullName evidence="1 2">Phosphoglycerate mutase</fullName>
    </submittedName>
</protein>
<dbReference type="GO" id="GO:0005737">
    <property type="term" value="C:cytoplasm"/>
    <property type="evidence" value="ECO:0007669"/>
    <property type="project" value="TreeGrafter"/>
</dbReference>
<dbReference type="SUPFAM" id="SSF53254">
    <property type="entry name" value="Phosphoglycerate mutase-like"/>
    <property type="match status" value="1"/>
</dbReference>
<gene>
    <name evidence="2" type="primary">ari12</name>
    <name evidence="1" type="synonym">armL</name>
</gene>
<evidence type="ECO:0000313" key="1">
    <source>
        <dbReference type="EMBL" id="AUV64130.1"/>
    </source>
</evidence>
<dbReference type="CDD" id="cd07067">
    <property type="entry name" value="HP_PGM_like"/>
    <property type="match status" value="1"/>
</dbReference>
<dbReference type="Gene3D" id="3.40.50.1240">
    <property type="entry name" value="Phosphoglycerate mutase-like"/>
    <property type="match status" value="1"/>
</dbReference>
<dbReference type="EMBL" id="LC054541">
    <property type="protein sequence ID" value="BAV57067.1"/>
    <property type="molecule type" value="Genomic_DNA"/>
</dbReference>
<dbReference type="SMART" id="SM00855">
    <property type="entry name" value="PGAM"/>
    <property type="match status" value="1"/>
</dbReference>
<dbReference type="GO" id="GO:0016791">
    <property type="term" value="F:phosphatase activity"/>
    <property type="evidence" value="ECO:0007669"/>
    <property type="project" value="TreeGrafter"/>
</dbReference>
<dbReference type="InterPro" id="IPR013078">
    <property type="entry name" value="His_Pase_superF_clade-1"/>
</dbReference>
<dbReference type="PANTHER" id="PTHR48100">
    <property type="entry name" value="BROAD-SPECIFICITY PHOSPHATASE YOR283W-RELATED"/>
    <property type="match status" value="1"/>
</dbReference>
<dbReference type="Pfam" id="PF00300">
    <property type="entry name" value="His_Phos_1"/>
    <property type="match status" value="1"/>
</dbReference>
<name>A0A1B4ZC98_9ACTN</name>
<proteinExistence type="predicted"/>
<reference evidence="1" key="2">
    <citation type="submission" date="2016-12" db="EMBL/GenBank/DDBJ databases">
        <title>Gene cluster of aristeromycin and coformycin.</title>
        <authorList>
            <person name="Chen W."/>
            <person name="Xu G."/>
        </authorList>
    </citation>
    <scope>NUCLEOTIDE SEQUENCE</scope>
    <source>
        <strain evidence="1">JCM 5028</strain>
    </source>
</reference>
<sequence>MDQRQAAVAGLRGRVVLIRHGQTRCTVQGRFCGAHEGELTEVGREMAGLAALHPALEGIGAVVSSPATRAVHTAEAIAAARGLPVLLDERLRELSFGEWEDRLPGDVEDRQALERWESDPALFTPPGGESGLEVAARAVAAVRDAALAAPAVAVITHKAPVRLVLSFFLGLPPSRYREIGNVAVGSVSHLHMKGDRTVLKAIGDVSHLPKEWRGNPDLAAPLRLPEGAR</sequence>
<evidence type="ECO:0000313" key="2">
    <source>
        <dbReference type="EMBL" id="BAV57067.1"/>
    </source>
</evidence>
<dbReference type="EMBL" id="KY313600">
    <property type="protein sequence ID" value="AUV64130.1"/>
    <property type="molecule type" value="Genomic_DNA"/>
</dbReference>
<organism evidence="2">
    <name type="scientific">Streptomyces citricolor</name>
    <dbReference type="NCBI Taxonomy" id="212427"/>
    <lineage>
        <taxon>Bacteria</taxon>
        <taxon>Bacillati</taxon>
        <taxon>Actinomycetota</taxon>
        <taxon>Actinomycetes</taxon>
        <taxon>Kitasatosporales</taxon>
        <taxon>Streptomycetaceae</taxon>
        <taxon>Streptomyces</taxon>
    </lineage>
</organism>
<dbReference type="PANTHER" id="PTHR48100:SF1">
    <property type="entry name" value="HISTIDINE PHOSPHATASE FAMILY PROTEIN-RELATED"/>
    <property type="match status" value="1"/>
</dbReference>
<accession>A0A1B4ZC98</accession>
<dbReference type="AlphaFoldDB" id="A0A1B4ZC98"/>